<keyword evidence="12" id="KW-0131">Cell cycle</keyword>
<dbReference type="GO" id="GO:0003910">
    <property type="term" value="F:DNA ligase (ATP) activity"/>
    <property type="evidence" value="ECO:0007669"/>
    <property type="project" value="UniProtKB-EC"/>
</dbReference>
<protein>
    <recommendedName>
        <fullName evidence="15">DNA ligase</fullName>
        <ecNumber evidence="15">6.5.1.1</ecNumber>
    </recommendedName>
</protein>
<evidence type="ECO:0000313" key="19">
    <source>
        <dbReference type="Proteomes" id="UP000695026"/>
    </source>
</evidence>
<dbReference type="GO" id="GO:0005634">
    <property type="term" value="C:nucleus"/>
    <property type="evidence" value="ECO:0007669"/>
    <property type="project" value="UniProtKB-SubCell"/>
</dbReference>
<dbReference type="InterPro" id="IPR012310">
    <property type="entry name" value="DNA_ligase_ATP-dep_cent"/>
</dbReference>
<keyword evidence="5" id="KW-0235">DNA replication</keyword>
<dbReference type="SUPFAM" id="SSF56091">
    <property type="entry name" value="DNA ligase/mRNA capping enzyme, catalytic domain"/>
    <property type="match status" value="1"/>
</dbReference>
<evidence type="ECO:0000256" key="15">
    <source>
        <dbReference type="RuleBase" id="RU000617"/>
    </source>
</evidence>
<proteinExistence type="inferred from homology"/>
<dbReference type="GO" id="GO:1903461">
    <property type="term" value="P:Okazaki fragment processing involved in mitotic DNA replication"/>
    <property type="evidence" value="ECO:0007669"/>
    <property type="project" value="TreeGrafter"/>
</dbReference>
<dbReference type="SUPFAM" id="SSF117018">
    <property type="entry name" value="ATP-dependent DNA ligase DNA-binding domain"/>
    <property type="match status" value="1"/>
</dbReference>
<dbReference type="CTD" id="3978"/>
<dbReference type="InterPro" id="IPR000977">
    <property type="entry name" value="DNA_ligase_ATP-dep"/>
</dbReference>
<dbReference type="InterPro" id="IPR012340">
    <property type="entry name" value="NA-bd_OB-fold"/>
</dbReference>
<comment type="subcellular location">
    <subcellularLocation>
        <location evidence="1">Nucleus</location>
    </subcellularLocation>
</comment>
<dbReference type="PROSITE" id="PS50160">
    <property type="entry name" value="DNA_LIGASE_A3"/>
    <property type="match status" value="1"/>
</dbReference>
<dbReference type="GO" id="GO:0006281">
    <property type="term" value="P:DNA repair"/>
    <property type="evidence" value="ECO:0007669"/>
    <property type="project" value="UniProtKB-KW"/>
</dbReference>
<dbReference type="PROSITE" id="PS00697">
    <property type="entry name" value="DNA_LIGASE_A1"/>
    <property type="match status" value="1"/>
</dbReference>
<keyword evidence="3 15" id="KW-0436">Ligase</keyword>
<name>A0A9F2R5Y5_PYTBI</name>
<organism evidence="19 20">
    <name type="scientific">Python bivittatus</name>
    <name type="common">Burmese python</name>
    <name type="synonym">Python molurus bivittatus</name>
    <dbReference type="NCBI Taxonomy" id="176946"/>
    <lineage>
        <taxon>Eukaryota</taxon>
        <taxon>Metazoa</taxon>
        <taxon>Chordata</taxon>
        <taxon>Craniata</taxon>
        <taxon>Vertebrata</taxon>
        <taxon>Euteleostomi</taxon>
        <taxon>Lepidosauria</taxon>
        <taxon>Squamata</taxon>
        <taxon>Bifurcata</taxon>
        <taxon>Unidentata</taxon>
        <taxon>Episquamata</taxon>
        <taxon>Toxicofera</taxon>
        <taxon>Serpentes</taxon>
        <taxon>Henophidia</taxon>
        <taxon>Pythonidae</taxon>
        <taxon>Python</taxon>
    </lineage>
</organism>
<keyword evidence="9 15" id="KW-0233">DNA recombination</keyword>
<evidence type="ECO:0000256" key="16">
    <source>
        <dbReference type="RuleBase" id="RU004196"/>
    </source>
</evidence>
<evidence type="ECO:0000259" key="18">
    <source>
        <dbReference type="PROSITE" id="PS50160"/>
    </source>
</evidence>
<dbReference type="CDD" id="cd07969">
    <property type="entry name" value="OBF_DNA_ligase_I"/>
    <property type="match status" value="1"/>
</dbReference>
<dbReference type="NCBIfam" id="TIGR00574">
    <property type="entry name" value="dnl1"/>
    <property type="match status" value="1"/>
</dbReference>
<dbReference type="KEGG" id="pbi:103064233"/>
<sequence length="912" mass="101898">MQSNIRSFFQPLARIKPEKEKAEDNHLEDVLTSQKKLVNGSEVYEDFPVNSASKKAAKVLNSDDEEDSVELDGKDTQADDSKLEPDCVPEQKISEESISPSTSPTTSSSPTSSGIPRRKTARKQLPKRKPEEDVNSHNNSHESRSTKRWKEDHSRDDSKDENGEKSMEVEEVKSENAKLVEHKTDRNVKEEETSDSPKSSSKPISSFFAPKKSSVKTEKKQAPIVSENMPVPKDLNKVSNHESNSMADNFLKPSLTPEPPEYNPTKSSYHPVHDACWGPGQKVPYMAVARSFEYIEEESARLKIIETLSNLFRSVIVLSPQDLLPCVYLCLNRLGPAYEGLELGIGKTILMKALAQATGRQLDQIKAEAAEKGDLGLVAENSRTTQGTVFAPPKLGAAAVFGKLQAIGHMAGSSSMNKKIDIIKSLFVACRHSEARYVARSLEGKLRIGLAEQSVLSALAQAASLTPPGQKFPPDVLDAAKGKSVETRKAWLDERALIVKQAFCELPNYDIIIPVLLEHGVESLPQHCKITPGIPLKPMLAHPTKGIGEVLKRFEEAAFTCEYKYDGERAQIHILENGEVHIYSRNQENNTTKYPDIVTRIPKVKNSTVKSCILDAEAVAWDPVSKQILPFQVLTTRKRKDVDAAEIRVQVCVYAFDMLYLNGMSLVQKPLSQRRTLLHNSFTEVEGQFLFATSMDTSNTDEIAEFLERSIKDSCEGLMVKTLEVDATYEIAKRSHNWLKLKKDYLEGVGDTLDLVVIGAYLGKGKRAGTYGGFLLACYDEESEEFQSICKIGTGFTDEDLEKLHLSLKDCVTPQPRPYYRWGGTAEPDHWLEAQYVWEVKCADLSISPIHRAASGLVDEEKGISLRFPRFLRIRDDKKPEEATSSAQVAELYRKQQQIQNQVSLEKDDDFY</sequence>
<evidence type="ECO:0000256" key="7">
    <source>
        <dbReference type="ARBA" id="ARBA00022763"/>
    </source>
</evidence>
<dbReference type="OrthoDB" id="206088at2759"/>
<evidence type="ECO:0000256" key="12">
    <source>
        <dbReference type="ARBA" id="ARBA00023306"/>
    </source>
</evidence>
<dbReference type="InterPro" id="IPR016059">
    <property type="entry name" value="DNA_ligase_ATP-dep_CS"/>
</dbReference>
<comment type="function">
    <text evidence="14">DNA ligase that seals nicks in double-stranded during DNA repair. Also involved in DNA replication and DNA recombination.</text>
</comment>
<evidence type="ECO:0000256" key="2">
    <source>
        <dbReference type="ARBA" id="ARBA00007572"/>
    </source>
</evidence>
<evidence type="ECO:0000256" key="10">
    <source>
        <dbReference type="ARBA" id="ARBA00023204"/>
    </source>
</evidence>
<evidence type="ECO:0000256" key="6">
    <source>
        <dbReference type="ARBA" id="ARBA00022741"/>
    </source>
</evidence>
<evidence type="ECO:0000256" key="9">
    <source>
        <dbReference type="ARBA" id="ARBA00023172"/>
    </source>
</evidence>
<dbReference type="Proteomes" id="UP000695026">
    <property type="component" value="Unplaced"/>
</dbReference>
<dbReference type="Gene3D" id="3.30.470.30">
    <property type="entry name" value="DNA ligase/mRNA capping enzyme"/>
    <property type="match status" value="1"/>
</dbReference>
<evidence type="ECO:0000256" key="13">
    <source>
        <dbReference type="ARBA" id="ARBA00034003"/>
    </source>
</evidence>
<dbReference type="Pfam" id="PF04679">
    <property type="entry name" value="DNA_ligase_A_C"/>
    <property type="match status" value="1"/>
</dbReference>
<comment type="catalytic activity">
    <reaction evidence="13 15">
        <text>ATP + (deoxyribonucleotide)n-3'-hydroxyl + 5'-phospho-(deoxyribonucleotide)m = (deoxyribonucleotide)n+m + AMP + diphosphate.</text>
        <dbReference type="EC" id="6.5.1.1"/>
    </reaction>
</comment>
<evidence type="ECO:0000256" key="17">
    <source>
        <dbReference type="SAM" id="MobiDB-lite"/>
    </source>
</evidence>
<reference evidence="20" key="1">
    <citation type="submission" date="2025-08" db="UniProtKB">
        <authorList>
            <consortium name="RefSeq"/>
        </authorList>
    </citation>
    <scope>IDENTIFICATION</scope>
    <source>
        <tissue evidence="20">Liver</tissue>
    </source>
</reference>
<keyword evidence="6 15" id="KW-0547">Nucleotide-binding</keyword>
<evidence type="ECO:0000256" key="5">
    <source>
        <dbReference type="ARBA" id="ARBA00022705"/>
    </source>
</evidence>
<dbReference type="SUPFAM" id="SSF50249">
    <property type="entry name" value="Nucleic acid-binding proteins"/>
    <property type="match status" value="1"/>
</dbReference>
<evidence type="ECO:0000256" key="1">
    <source>
        <dbReference type="ARBA" id="ARBA00004123"/>
    </source>
</evidence>
<dbReference type="PANTHER" id="PTHR45674:SF4">
    <property type="entry name" value="DNA LIGASE 1"/>
    <property type="match status" value="1"/>
</dbReference>
<dbReference type="InterPro" id="IPR012309">
    <property type="entry name" value="DNA_ligase_ATP-dep_C"/>
</dbReference>
<keyword evidence="10 15" id="KW-0234">DNA repair</keyword>
<keyword evidence="4" id="KW-0132">Cell division</keyword>
<comment type="similarity">
    <text evidence="2 16">Belongs to the ATP-dependent DNA ligase family.</text>
</comment>
<keyword evidence="19" id="KW-1185">Reference proteome</keyword>
<keyword evidence="7 15" id="KW-0227">DNA damage</keyword>
<dbReference type="InterPro" id="IPR012308">
    <property type="entry name" value="DNA_ligase_ATP-dep_N"/>
</dbReference>
<evidence type="ECO:0000256" key="8">
    <source>
        <dbReference type="ARBA" id="ARBA00022840"/>
    </source>
</evidence>
<feature type="compositionally biased region" description="Low complexity" evidence="17">
    <location>
        <begin position="96"/>
        <end position="113"/>
    </location>
</feature>
<dbReference type="Pfam" id="PF01068">
    <property type="entry name" value="DNA_ligase_A_M"/>
    <property type="match status" value="1"/>
</dbReference>
<dbReference type="Gene3D" id="2.40.50.140">
    <property type="entry name" value="Nucleic acid-binding proteins"/>
    <property type="match status" value="1"/>
</dbReference>
<feature type="region of interest" description="Disordered" evidence="17">
    <location>
        <begin position="46"/>
        <end position="256"/>
    </location>
</feature>
<dbReference type="RefSeq" id="XP_007437575.1">
    <property type="nucleotide sequence ID" value="XM_007437513.3"/>
</dbReference>
<dbReference type="Gene3D" id="1.10.3260.10">
    <property type="entry name" value="DNA ligase, ATP-dependent, N-terminal domain"/>
    <property type="match status" value="1"/>
</dbReference>
<gene>
    <name evidence="20" type="primary">LIG1</name>
</gene>
<evidence type="ECO:0000256" key="3">
    <source>
        <dbReference type="ARBA" id="ARBA00022598"/>
    </source>
</evidence>
<keyword evidence="11" id="KW-0539">Nucleus</keyword>
<dbReference type="GO" id="GO:0005524">
    <property type="term" value="F:ATP binding"/>
    <property type="evidence" value="ECO:0007669"/>
    <property type="project" value="UniProtKB-KW"/>
</dbReference>
<accession>A0A9F2R5Y5</accession>
<dbReference type="PANTHER" id="PTHR45674">
    <property type="entry name" value="DNA LIGASE 1/3 FAMILY MEMBER"/>
    <property type="match status" value="1"/>
</dbReference>
<feature type="compositionally biased region" description="Low complexity" evidence="17">
    <location>
        <begin position="196"/>
        <end position="212"/>
    </location>
</feature>
<dbReference type="EC" id="6.5.1.1" evidence="15"/>
<feature type="compositionally biased region" description="Basic and acidic residues" evidence="17">
    <location>
        <begin position="71"/>
        <end position="85"/>
    </location>
</feature>
<dbReference type="GeneID" id="103064233"/>
<dbReference type="PROSITE" id="PS00333">
    <property type="entry name" value="DNA_LIGASE_A2"/>
    <property type="match status" value="1"/>
</dbReference>
<evidence type="ECO:0000256" key="11">
    <source>
        <dbReference type="ARBA" id="ARBA00023242"/>
    </source>
</evidence>
<dbReference type="GO" id="GO:0003677">
    <property type="term" value="F:DNA binding"/>
    <property type="evidence" value="ECO:0007669"/>
    <property type="project" value="InterPro"/>
</dbReference>
<dbReference type="Gene3D" id="3.30.1490.70">
    <property type="match status" value="1"/>
</dbReference>
<dbReference type="GO" id="GO:0071897">
    <property type="term" value="P:DNA biosynthetic process"/>
    <property type="evidence" value="ECO:0007669"/>
    <property type="project" value="InterPro"/>
</dbReference>
<feature type="domain" description="ATP-dependent DNA ligase family profile" evidence="18">
    <location>
        <begin position="644"/>
        <end position="780"/>
    </location>
</feature>
<feature type="compositionally biased region" description="Basic residues" evidence="17">
    <location>
        <begin position="116"/>
        <end position="127"/>
    </location>
</feature>
<dbReference type="FunFam" id="2.40.50.140:FF:000062">
    <property type="entry name" value="DNA ligase"/>
    <property type="match status" value="1"/>
</dbReference>
<dbReference type="OMA" id="DERSHAW"/>
<feature type="compositionally biased region" description="Basic and acidic residues" evidence="17">
    <location>
        <begin position="128"/>
        <end position="191"/>
    </location>
</feature>
<dbReference type="GO" id="GO:0005739">
    <property type="term" value="C:mitochondrion"/>
    <property type="evidence" value="ECO:0007669"/>
    <property type="project" value="TreeGrafter"/>
</dbReference>
<dbReference type="InterPro" id="IPR036599">
    <property type="entry name" value="DNA_ligase_N_sf"/>
</dbReference>
<dbReference type="AlphaFoldDB" id="A0A9F2R5Y5"/>
<dbReference type="GO" id="GO:0051301">
    <property type="term" value="P:cell division"/>
    <property type="evidence" value="ECO:0007669"/>
    <property type="project" value="UniProtKB-KW"/>
</dbReference>
<dbReference type="GO" id="GO:0006310">
    <property type="term" value="P:DNA recombination"/>
    <property type="evidence" value="ECO:0007669"/>
    <property type="project" value="UniProtKB-KW"/>
</dbReference>
<evidence type="ECO:0000256" key="4">
    <source>
        <dbReference type="ARBA" id="ARBA00022618"/>
    </source>
</evidence>
<dbReference type="CDD" id="cd07900">
    <property type="entry name" value="Adenylation_DNA_ligase_I_Euk"/>
    <property type="match status" value="1"/>
</dbReference>
<dbReference type="InterPro" id="IPR050191">
    <property type="entry name" value="ATP-dep_DNA_ligase"/>
</dbReference>
<dbReference type="Pfam" id="PF04675">
    <property type="entry name" value="DNA_ligase_A_N"/>
    <property type="match status" value="1"/>
</dbReference>
<evidence type="ECO:0000313" key="20">
    <source>
        <dbReference type="RefSeq" id="XP_007437575.1"/>
    </source>
</evidence>
<dbReference type="FunFam" id="1.10.3260.10:FF:000001">
    <property type="entry name" value="DNA ligase"/>
    <property type="match status" value="1"/>
</dbReference>
<dbReference type="FunFam" id="3.30.470.30:FF:000016">
    <property type="entry name" value="DNA ligase"/>
    <property type="match status" value="1"/>
</dbReference>
<keyword evidence="8 15" id="KW-0067">ATP-binding</keyword>
<evidence type="ECO:0000256" key="14">
    <source>
        <dbReference type="ARBA" id="ARBA00058910"/>
    </source>
</evidence>